<keyword evidence="2" id="KW-0902">Two-component regulatory system</keyword>
<organism evidence="9 10">
    <name type="scientific">Solimonas fluminis</name>
    <dbReference type="NCBI Taxonomy" id="2086571"/>
    <lineage>
        <taxon>Bacteria</taxon>
        <taxon>Pseudomonadati</taxon>
        <taxon>Pseudomonadota</taxon>
        <taxon>Gammaproteobacteria</taxon>
        <taxon>Nevskiales</taxon>
        <taxon>Nevskiaceae</taxon>
        <taxon>Solimonas</taxon>
    </lineage>
</organism>
<evidence type="ECO:0000256" key="4">
    <source>
        <dbReference type="ARBA" id="ARBA00023125"/>
    </source>
</evidence>
<evidence type="ECO:0000256" key="5">
    <source>
        <dbReference type="ARBA" id="ARBA00023163"/>
    </source>
</evidence>
<dbReference type="CDD" id="cd17537">
    <property type="entry name" value="REC_FixJ"/>
    <property type="match status" value="1"/>
</dbReference>
<dbReference type="SUPFAM" id="SSF46894">
    <property type="entry name" value="C-terminal effector domain of the bipartite response regulators"/>
    <property type="match status" value="1"/>
</dbReference>
<dbReference type="Pfam" id="PF00072">
    <property type="entry name" value="Response_reg"/>
    <property type="match status" value="1"/>
</dbReference>
<proteinExistence type="predicted"/>
<dbReference type="Pfam" id="PF00196">
    <property type="entry name" value="GerE"/>
    <property type="match status" value="1"/>
</dbReference>
<dbReference type="SUPFAM" id="SSF52172">
    <property type="entry name" value="CheY-like"/>
    <property type="match status" value="1"/>
</dbReference>
<evidence type="ECO:0000313" key="9">
    <source>
        <dbReference type="EMBL" id="PPE74340.1"/>
    </source>
</evidence>
<dbReference type="RefSeq" id="WP_104230228.1">
    <property type="nucleotide sequence ID" value="NZ_PSNW01000004.1"/>
</dbReference>
<dbReference type="InterPro" id="IPR036388">
    <property type="entry name" value="WH-like_DNA-bd_sf"/>
</dbReference>
<feature type="domain" description="HTH luxR-type" evidence="7">
    <location>
        <begin position="136"/>
        <end position="201"/>
    </location>
</feature>
<gene>
    <name evidence="9" type="ORF">C3942_09955</name>
</gene>
<dbReference type="InterPro" id="IPR001789">
    <property type="entry name" value="Sig_transdc_resp-reg_receiver"/>
</dbReference>
<dbReference type="PROSITE" id="PS50110">
    <property type="entry name" value="RESPONSE_REGULATORY"/>
    <property type="match status" value="1"/>
</dbReference>
<dbReference type="Gene3D" id="3.40.50.2300">
    <property type="match status" value="1"/>
</dbReference>
<dbReference type="PANTHER" id="PTHR44688:SF16">
    <property type="entry name" value="DNA-BINDING TRANSCRIPTIONAL ACTIVATOR DEVR_DOSR"/>
    <property type="match status" value="1"/>
</dbReference>
<dbReference type="InterPro" id="IPR000792">
    <property type="entry name" value="Tscrpt_reg_LuxR_C"/>
</dbReference>
<feature type="modified residue" description="4-aspartylphosphate" evidence="6">
    <location>
        <position position="55"/>
    </location>
</feature>
<dbReference type="EMBL" id="PSNW01000004">
    <property type="protein sequence ID" value="PPE74340.1"/>
    <property type="molecule type" value="Genomic_DNA"/>
</dbReference>
<dbReference type="FunFam" id="3.40.50.2300:FF:000018">
    <property type="entry name" value="DNA-binding transcriptional regulator NtrC"/>
    <property type="match status" value="1"/>
</dbReference>
<dbReference type="GO" id="GO:0000160">
    <property type="term" value="P:phosphorelay signal transduction system"/>
    <property type="evidence" value="ECO:0007669"/>
    <property type="project" value="UniProtKB-KW"/>
</dbReference>
<feature type="domain" description="Response regulatory" evidence="8">
    <location>
        <begin position="6"/>
        <end position="120"/>
    </location>
</feature>
<dbReference type="CDD" id="cd06170">
    <property type="entry name" value="LuxR_C_like"/>
    <property type="match status" value="1"/>
</dbReference>
<reference evidence="9 10" key="1">
    <citation type="submission" date="2018-02" db="EMBL/GenBank/DDBJ databases">
        <title>Genome sequencing of Solimonas sp. HR-BB.</title>
        <authorList>
            <person name="Lee Y."/>
            <person name="Jeon C.O."/>
        </authorList>
    </citation>
    <scope>NUCLEOTIDE SEQUENCE [LARGE SCALE GENOMIC DNA]</scope>
    <source>
        <strain evidence="9 10">HR-BB</strain>
    </source>
</reference>
<dbReference type="PROSITE" id="PS50043">
    <property type="entry name" value="HTH_LUXR_2"/>
    <property type="match status" value="1"/>
</dbReference>
<dbReference type="Gene3D" id="1.10.10.10">
    <property type="entry name" value="Winged helix-like DNA-binding domain superfamily/Winged helix DNA-binding domain"/>
    <property type="match status" value="1"/>
</dbReference>
<evidence type="ECO:0000256" key="3">
    <source>
        <dbReference type="ARBA" id="ARBA00023015"/>
    </source>
</evidence>
<dbReference type="OrthoDB" id="9796655at2"/>
<evidence type="ECO:0000256" key="1">
    <source>
        <dbReference type="ARBA" id="ARBA00022553"/>
    </source>
</evidence>
<evidence type="ECO:0000259" key="8">
    <source>
        <dbReference type="PROSITE" id="PS50110"/>
    </source>
</evidence>
<evidence type="ECO:0000256" key="2">
    <source>
        <dbReference type="ARBA" id="ARBA00023012"/>
    </source>
</evidence>
<keyword evidence="5" id="KW-0804">Transcription</keyword>
<sequence length="202" mass="22661">MSEAACVYIVDDEEAVRDSLALLLRSVGIPTKQFPDGGSFLAAYHPGLRGCVVLDVRMPRMGGLELQQELNRRGCNLPLIFMTGHGDVPMAVEAMRAGAMDFLQKPFHDEDMIRRVQRAMEQGERDSAALEEREGLRRRFEALTPREREVAARIVAGDANKVIAIDLDLSERTVELHRARIMQKMEARGLAHLVQMMLHLQG</sequence>
<dbReference type="GO" id="GO:0006355">
    <property type="term" value="P:regulation of DNA-templated transcription"/>
    <property type="evidence" value="ECO:0007669"/>
    <property type="project" value="InterPro"/>
</dbReference>
<dbReference type="PROSITE" id="PS00622">
    <property type="entry name" value="HTH_LUXR_1"/>
    <property type="match status" value="1"/>
</dbReference>
<dbReference type="PANTHER" id="PTHR44688">
    <property type="entry name" value="DNA-BINDING TRANSCRIPTIONAL ACTIVATOR DEVR_DOSR"/>
    <property type="match status" value="1"/>
</dbReference>
<keyword evidence="3" id="KW-0805">Transcription regulation</keyword>
<name>A0A2S5TH82_9GAMM</name>
<dbReference type="SMART" id="SM00448">
    <property type="entry name" value="REC"/>
    <property type="match status" value="1"/>
</dbReference>
<evidence type="ECO:0000259" key="7">
    <source>
        <dbReference type="PROSITE" id="PS50043"/>
    </source>
</evidence>
<evidence type="ECO:0000256" key="6">
    <source>
        <dbReference type="PROSITE-ProRule" id="PRU00169"/>
    </source>
</evidence>
<protein>
    <submittedName>
        <fullName evidence="9">DNA-binding response regulator</fullName>
    </submittedName>
</protein>
<dbReference type="PRINTS" id="PR00038">
    <property type="entry name" value="HTHLUXR"/>
</dbReference>
<dbReference type="AlphaFoldDB" id="A0A2S5TH82"/>
<dbReference type="InterPro" id="IPR016032">
    <property type="entry name" value="Sig_transdc_resp-reg_C-effctor"/>
</dbReference>
<keyword evidence="4 9" id="KW-0238">DNA-binding</keyword>
<comment type="caution">
    <text evidence="9">The sequence shown here is derived from an EMBL/GenBank/DDBJ whole genome shotgun (WGS) entry which is preliminary data.</text>
</comment>
<dbReference type="Proteomes" id="UP000238220">
    <property type="component" value="Unassembled WGS sequence"/>
</dbReference>
<dbReference type="GO" id="GO:0003677">
    <property type="term" value="F:DNA binding"/>
    <property type="evidence" value="ECO:0007669"/>
    <property type="project" value="UniProtKB-KW"/>
</dbReference>
<accession>A0A2S5TH82</accession>
<dbReference type="InterPro" id="IPR011006">
    <property type="entry name" value="CheY-like_superfamily"/>
</dbReference>
<dbReference type="SMART" id="SM00421">
    <property type="entry name" value="HTH_LUXR"/>
    <property type="match status" value="1"/>
</dbReference>
<keyword evidence="1 6" id="KW-0597">Phosphoprotein</keyword>
<keyword evidence="10" id="KW-1185">Reference proteome</keyword>
<evidence type="ECO:0000313" key="10">
    <source>
        <dbReference type="Proteomes" id="UP000238220"/>
    </source>
</evidence>